<dbReference type="OrthoDB" id="156156at2157"/>
<protein>
    <submittedName>
        <fullName evidence="1">Uncharacterized protein</fullName>
    </submittedName>
</protein>
<sequence>MSDRLLSVTGYTTLDYVEGKAVGETFEWESVAVVNATADREDPDCVRLQLELDNLAEEHLPKHMDELELTPEQARTLATDLEKYADRVEDAME</sequence>
<dbReference type="InterPro" id="IPR045940">
    <property type="entry name" value="DUF6360"/>
</dbReference>
<evidence type="ECO:0000313" key="1">
    <source>
        <dbReference type="EMBL" id="QLK24351.1"/>
    </source>
</evidence>
<dbReference type="RefSeq" id="WP_180839438.1">
    <property type="nucleotide sequence ID" value="NZ_CP059154.1"/>
</dbReference>
<dbReference type="GeneID" id="56143422"/>
<dbReference type="Pfam" id="PF19887">
    <property type="entry name" value="DUF6360"/>
    <property type="match status" value="1"/>
</dbReference>
<keyword evidence="2" id="KW-1185">Reference proteome</keyword>
<proteinExistence type="predicted"/>
<reference evidence="1 2" key="1">
    <citation type="submission" date="2020-07" db="EMBL/GenBank/DDBJ databases">
        <title>Natrinema (YPL30) sp. nov. and Haloterrigena xxxxxx (YPL8) sp. nov., isolated from a salt mine.</title>
        <authorList>
            <person name="Cui H."/>
        </authorList>
    </citation>
    <scope>NUCLEOTIDE SEQUENCE [LARGE SCALE GENOMIC DNA]</scope>
    <source>
        <strain evidence="1 2">YPL13</strain>
    </source>
</reference>
<accession>A0A7D6CNL2</accession>
<dbReference type="EMBL" id="CP059154">
    <property type="protein sequence ID" value="QLK24351.1"/>
    <property type="molecule type" value="Genomic_DNA"/>
</dbReference>
<name>A0A7D6CNL2_9EURY</name>
<dbReference type="AlphaFoldDB" id="A0A7D6CNL2"/>
<gene>
    <name evidence="1" type="ORF">HYG81_09415</name>
</gene>
<dbReference type="Proteomes" id="UP000510869">
    <property type="component" value="Chromosome"/>
</dbReference>
<dbReference type="KEGG" id="nay:HYG81_09415"/>
<evidence type="ECO:0000313" key="2">
    <source>
        <dbReference type="Proteomes" id="UP000510869"/>
    </source>
</evidence>
<organism evidence="1 2">
    <name type="scientific">Natrinema zhouii</name>
    <dbReference type="NCBI Taxonomy" id="1710539"/>
    <lineage>
        <taxon>Archaea</taxon>
        <taxon>Methanobacteriati</taxon>
        <taxon>Methanobacteriota</taxon>
        <taxon>Stenosarchaea group</taxon>
        <taxon>Halobacteria</taxon>
        <taxon>Halobacteriales</taxon>
        <taxon>Natrialbaceae</taxon>
        <taxon>Natrinema</taxon>
    </lineage>
</organism>